<dbReference type="InterPro" id="IPR011037">
    <property type="entry name" value="Pyrv_Knase-like_insert_dom_sf"/>
</dbReference>
<evidence type="ECO:0000256" key="2">
    <source>
        <dbReference type="ARBA" id="ARBA00004997"/>
    </source>
</evidence>
<dbReference type="GeneID" id="78276584"/>
<dbReference type="AlphaFoldDB" id="A0A1U7NJJ4"/>
<evidence type="ECO:0000313" key="16">
    <source>
        <dbReference type="EMBL" id="OLU43740.1"/>
    </source>
</evidence>
<dbReference type="STRING" id="1862672.BO225_11655"/>
<evidence type="ECO:0000256" key="10">
    <source>
        <dbReference type="ARBA" id="ARBA00022840"/>
    </source>
</evidence>
<keyword evidence="7" id="KW-0479">Metal-binding</keyword>
<evidence type="ECO:0000259" key="15">
    <source>
        <dbReference type="Pfam" id="PF00224"/>
    </source>
</evidence>
<dbReference type="RefSeq" id="WP_076342396.1">
    <property type="nucleotide sequence ID" value="NZ_CAPDDE010000058.1"/>
</dbReference>
<proteinExistence type="inferred from homology"/>
<evidence type="ECO:0000256" key="3">
    <source>
        <dbReference type="ARBA" id="ARBA00008663"/>
    </source>
</evidence>
<dbReference type="Proteomes" id="UP000186705">
    <property type="component" value="Unassembled WGS sequence"/>
</dbReference>
<evidence type="ECO:0000256" key="14">
    <source>
        <dbReference type="RuleBase" id="RU000504"/>
    </source>
</evidence>
<name>A0A1U7NJJ4_9FIRM</name>
<accession>A0A1U7NJJ4</accession>
<dbReference type="EC" id="2.7.1.40" evidence="4 14"/>
<dbReference type="GO" id="GO:0004743">
    <property type="term" value="F:pyruvate kinase activity"/>
    <property type="evidence" value="ECO:0007669"/>
    <property type="project" value="UniProtKB-EC"/>
</dbReference>
<dbReference type="UniPathway" id="UPA00109">
    <property type="reaction ID" value="UER00188"/>
</dbReference>
<feature type="domain" description="Pyruvate kinase barrel" evidence="15">
    <location>
        <begin position="3"/>
        <end position="312"/>
    </location>
</feature>
<evidence type="ECO:0000256" key="12">
    <source>
        <dbReference type="ARBA" id="ARBA00023152"/>
    </source>
</evidence>
<comment type="pathway">
    <text evidence="2 14">Carbohydrate degradation; glycolysis; pyruvate from D-glyceraldehyde 3-phosphate: step 5/5.</text>
</comment>
<keyword evidence="10" id="KW-0067">ATP-binding</keyword>
<evidence type="ECO:0000256" key="4">
    <source>
        <dbReference type="ARBA" id="ARBA00012142"/>
    </source>
</evidence>
<evidence type="ECO:0000256" key="11">
    <source>
        <dbReference type="ARBA" id="ARBA00022842"/>
    </source>
</evidence>
<evidence type="ECO:0000256" key="6">
    <source>
        <dbReference type="ARBA" id="ARBA00022679"/>
    </source>
</evidence>
<dbReference type="InterPro" id="IPR015793">
    <property type="entry name" value="Pyrv_Knase_brl"/>
</dbReference>
<dbReference type="SUPFAM" id="SSF50800">
    <property type="entry name" value="PK beta-barrel domain-like"/>
    <property type="match status" value="1"/>
</dbReference>
<organism evidence="16 17">
    <name type="scientific">Dubosiella newyorkensis</name>
    <dbReference type="NCBI Taxonomy" id="1862672"/>
    <lineage>
        <taxon>Bacteria</taxon>
        <taxon>Bacillati</taxon>
        <taxon>Bacillota</taxon>
        <taxon>Erysipelotrichia</taxon>
        <taxon>Erysipelotrichales</taxon>
        <taxon>Erysipelotrichaceae</taxon>
        <taxon>Dubosiella</taxon>
    </lineage>
</organism>
<keyword evidence="12 14" id="KW-0324">Glycolysis</keyword>
<dbReference type="GO" id="GO:0030955">
    <property type="term" value="F:potassium ion binding"/>
    <property type="evidence" value="ECO:0007669"/>
    <property type="project" value="InterPro"/>
</dbReference>
<dbReference type="Gene3D" id="3.20.20.60">
    <property type="entry name" value="Phosphoenolpyruvate-binding domains"/>
    <property type="match status" value="1"/>
</dbReference>
<dbReference type="PANTHER" id="PTHR11817">
    <property type="entry name" value="PYRUVATE KINASE"/>
    <property type="match status" value="1"/>
</dbReference>
<dbReference type="Gene3D" id="2.40.33.10">
    <property type="entry name" value="PK beta-barrel domain-like"/>
    <property type="match status" value="1"/>
</dbReference>
<keyword evidence="8" id="KW-0547">Nucleotide-binding</keyword>
<comment type="caution">
    <text evidence="16">The sequence shown here is derived from an EMBL/GenBank/DDBJ whole genome shotgun (WGS) entry which is preliminary data.</text>
</comment>
<dbReference type="InterPro" id="IPR040442">
    <property type="entry name" value="Pyrv_kinase-like_dom_sf"/>
</dbReference>
<evidence type="ECO:0000256" key="8">
    <source>
        <dbReference type="ARBA" id="ARBA00022741"/>
    </source>
</evidence>
<comment type="similarity">
    <text evidence="3 14">Belongs to the pyruvate kinase family.</text>
</comment>
<evidence type="ECO:0000256" key="1">
    <source>
        <dbReference type="ARBA" id="ARBA00001958"/>
    </source>
</evidence>
<evidence type="ECO:0000256" key="5">
    <source>
        <dbReference type="ARBA" id="ARBA00018587"/>
    </source>
</evidence>
<protein>
    <recommendedName>
        <fullName evidence="5 14">Pyruvate kinase</fullName>
        <ecNumber evidence="4 14">2.7.1.40</ecNumber>
    </recommendedName>
</protein>
<keyword evidence="13" id="KW-0670">Pyruvate</keyword>
<dbReference type="GO" id="GO:0000287">
    <property type="term" value="F:magnesium ion binding"/>
    <property type="evidence" value="ECO:0007669"/>
    <property type="project" value="InterPro"/>
</dbReference>
<dbReference type="GO" id="GO:0005524">
    <property type="term" value="F:ATP binding"/>
    <property type="evidence" value="ECO:0007669"/>
    <property type="project" value="UniProtKB-KW"/>
</dbReference>
<keyword evidence="6 14" id="KW-0808">Transferase</keyword>
<dbReference type="Pfam" id="PF00224">
    <property type="entry name" value="PK"/>
    <property type="match status" value="1"/>
</dbReference>
<comment type="catalytic activity">
    <reaction evidence="14">
        <text>pyruvate + ATP = phosphoenolpyruvate + ADP + H(+)</text>
        <dbReference type="Rhea" id="RHEA:18157"/>
        <dbReference type="ChEBI" id="CHEBI:15361"/>
        <dbReference type="ChEBI" id="CHEBI:15378"/>
        <dbReference type="ChEBI" id="CHEBI:30616"/>
        <dbReference type="ChEBI" id="CHEBI:58702"/>
        <dbReference type="ChEBI" id="CHEBI:456216"/>
        <dbReference type="EC" id="2.7.1.40"/>
    </reaction>
</comment>
<dbReference type="EMBL" id="MPKA01000142">
    <property type="protein sequence ID" value="OLU43740.1"/>
    <property type="molecule type" value="Genomic_DNA"/>
</dbReference>
<dbReference type="InterPro" id="IPR015806">
    <property type="entry name" value="Pyrv_Knase_insert_dom_sf"/>
</dbReference>
<keyword evidence="17" id="KW-1185">Reference proteome</keyword>
<reference evidence="16 17" key="1">
    <citation type="submission" date="2016-11" db="EMBL/GenBank/DDBJ databases">
        <title>Description of two novel members of the family Erysipelotrichaceae: Ileibacterium lipovorans gen. nov., sp. nov. and Dubosiella newyorkensis, gen. nov., sp. nov.</title>
        <authorList>
            <person name="Cox L.M."/>
            <person name="Sohn J."/>
            <person name="Tyrrell K.L."/>
            <person name="Citron D.M."/>
            <person name="Lawson P.A."/>
            <person name="Patel N.B."/>
            <person name="Iizumi T."/>
            <person name="Perez-Perez G.I."/>
            <person name="Goldstein E.J."/>
            <person name="Blaser M.J."/>
        </authorList>
    </citation>
    <scope>NUCLEOTIDE SEQUENCE [LARGE SCALE GENOMIC DNA]</scope>
    <source>
        <strain evidence="16 17">NYU-BL-A4</strain>
    </source>
</reference>
<evidence type="ECO:0000313" key="17">
    <source>
        <dbReference type="Proteomes" id="UP000186705"/>
    </source>
</evidence>
<evidence type="ECO:0000256" key="7">
    <source>
        <dbReference type="ARBA" id="ARBA00022723"/>
    </source>
</evidence>
<dbReference type="GO" id="GO:0016301">
    <property type="term" value="F:kinase activity"/>
    <property type="evidence" value="ECO:0007669"/>
    <property type="project" value="UniProtKB-KW"/>
</dbReference>
<comment type="cofactor">
    <cofactor evidence="1">
        <name>K(+)</name>
        <dbReference type="ChEBI" id="CHEBI:29103"/>
    </cofactor>
</comment>
<dbReference type="InterPro" id="IPR015813">
    <property type="entry name" value="Pyrv/PenolPyrv_kinase-like_dom"/>
</dbReference>
<evidence type="ECO:0000256" key="9">
    <source>
        <dbReference type="ARBA" id="ARBA00022777"/>
    </source>
</evidence>
<gene>
    <name evidence="16" type="ORF">BO225_11655</name>
</gene>
<dbReference type="SUPFAM" id="SSF51621">
    <property type="entry name" value="Phosphoenolpyruvate/pyruvate domain"/>
    <property type="match status" value="1"/>
</dbReference>
<dbReference type="PRINTS" id="PR01050">
    <property type="entry name" value="PYRUVTKNASE"/>
</dbReference>
<keyword evidence="11 14" id="KW-0460">Magnesium</keyword>
<keyword evidence="9 14" id="KW-0418">Kinase</keyword>
<evidence type="ECO:0000256" key="13">
    <source>
        <dbReference type="ARBA" id="ARBA00023317"/>
    </source>
</evidence>
<dbReference type="InterPro" id="IPR001697">
    <property type="entry name" value="Pyr_Knase"/>
</dbReference>
<sequence>MTRSIKIFGTFGPTLHTREQIIDMIELGMNGIRLNCSHVSLVDAKEWIDALHEAMEITKKHVELVVDLKGPEIRVLHLKEKIRILPGEMIKIEETFDLPALVKEKIDYQDQLQVDDGKLLFEVKKKDEEGILLETIRGGTLYPHKSVAIEGKEIVLPPLCQDDIETIKHISEFGVEGVLMPFVRSERDLIDLKETLDRFQCPVKIYGKIESRQGVENIRSLLPYMDEVVIARGDLGNAVGLCSLPIAQHEIETICHKTNKPYMIVTQLLEMVSLKGIPSRAEVDDIFYAIYQGASSIMLTGEVANSKYAKEAMRILCEVSENTLQYKYKET</sequence>